<dbReference type="PIRSF" id="PIRSF005813">
    <property type="entry name" value="MSH2"/>
    <property type="match status" value="1"/>
</dbReference>
<dbReference type="GO" id="GO:0030983">
    <property type="term" value="F:mismatched DNA binding"/>
    <property type="evidence" value="ECO:0007669"/>
    <property type="project" value="InterPro"/>
</dbReference>
<proteinExistence type="inferred from homology"/>
<dbReference type="Proteomes" id="UP001432322">
    <property type="component" value="Unassembled WGS sequence"/>
</dbReference>
<dbReference type="InterPro" id="IPR011184">
    <property type="entry name" value="DNA_mismatch_repair_Msh2"/>
</dbReference>
<keyword evidence="3" id="KW-0067">ATP-binding</keyword>
<feature type="region of interest" description="Disordered" evidence="6">
    <location>
        <begin position="1"/>
        <end position="52"/>
    </location>
</feature>
<dbReference type="InterPro" id="IPR036187">
    <property type="entry name" value="DNA_mismatch_repair_MutS_sf"/>
</dbReference>
<dbReference type="InterPro" id="IPR007860">
    <property type="entry name" value="DNA_mmatch_repair_MutS_con_dom"/>
</dbReference>
<dbReference type="Gene3D" id="3.40.50.300">
    <property type="entry name" value="P-loop containing nucleotide triphosphate hydrolases"/>
    <property type="match status" value="1"/>
</dbReference>
<dbReference type="PANTHER" id="PTHR11361">
    <property type="entry name" value="DNA MISMATCH REPAIR PROTEIN MUTS FAMILY MEMBER"/>
    <property type="match status" value="1"/>
</dbReference>
<dbReference type="InterPro" id="IPR007696">
    <property type="entry name" value="DNA_mismatch_repair_MutS_core"/>
</dbReference>
<dbReference type="InterPro" id="IPR045076">
    <property type="entry name" value="MutS"/>
</dbReference>
<evidence type="ECO:0000256" key="2">
    <source>
        <dbReference type="ARBA" id="ARBA00022741"/>
    </source>
</evidence>
<dbReference type="SUPFAM" id="SSF52540">
    <property type="entry name" value="P-loop containing nucleoside triphosphate hydrolases"/>
    <property type="match status" value="1"/>
</dbReference>
<dbReference type="GO" id="GO:0007131">
    <property type="term" value="P:reciprocal meiotic recombination"/>
    <property type="evidence" value="ECO:0007669"/>
    <property type="project" value="TreeGrafter"/>
</dbReference>
<dbReference type="GO" id="GO:0005524">
    <property type="term" value="F:ATP binding"/>
    <property type="evidence" value="ECO:0007669"/>
    <property type="project" value="UniProtKB-KW"/>
</dbReference>
<dbReference type="PROSITE" id="PS00486">
    <property type="entry name" value="DNA_MISMATCH_REPAIR_2"/>
    <property type="match status" value="1"/>
</dbReference>
<keyword evidence="2" id="KW-0547">Nucleotide-binding</keyword>
<evidence type="ECO:0000256" key="1">
    <source>
        <dbReference type="ARBA" id="ARBA00006271"/>
    </source>
</evidence>
<dbReference type="SUPFAM" id="SSF53150">
    <property type="entry name" value="DNA repair protein MutS, domain II"/>
    <property type="match status" value="1"/>
</dbReference>
<dbReference type="Pfam" id="PF05192">
    <property type="entry name" value="MutS_III"/>
    <property type="match status" value="1"/>
</dbReference>
<accession>A0AAV5VG76</accession>
<evidence type="ECO:0000259" key="7">
    <source>
        <dbReference type="PROSITE" id="PS00486"/>
    </source>
</evidence>
<keyword evidence="9" id="KW-1185">Reference proteome</keyword>
<reference evidence="8" key="1">
    <citation type="submission" date="2023-10" db="EMBL/GenBank/DDBJ databases">
        <title>Genome assembly of Pristionchus species.</title>
        <authorList>
            <person name="Yoshida K."/>
            <person name="Sommer R.J."/>
        </authorList>
    </citation>
    <scope>NUCLEOTIDE SEQUENCE</scope>
    <source>
        <strain evidence="8">RS5133</strain>
    </source>
</reference>
<dbReference type="Gene3D" id="3.30.420.110">
    <property type="entry name" value="MutS, connector domain"/>
    <property type="match status" value="1"/>
</dbReference>
<evidence type="ECO:0000256" key="3">
    <source>
        <dbReference type="ARBA" id="ARBA00022840"/>
    </source>
</evidence>
<dbReference type="SUPFAM" id="SSF48334">
    <property type="entry name" value="DNA repair protein MutS, domain III"/>
    <property type="match status" value="1"/>
</dbReference>
<dbReference type="InterPro" id="IPR027417">
    <property type="entry name" value="P-loop_NTPase"/>
</dbReference>
<keyword evidence="4" id="KW-0238">DNA-binding</keyword>
<evidence type="ECO:0000256" key="5">
    <source>
        <dbReference type="ARBA" id="ARBA00023254"/>
    </source>
</evidence>
<organism evidence="8 9">
    <name type="scientific">Pristionchus fissidentatus</name>
    <dbReference type="NCBI Taxonomy" id="1538716"/>
    <lineage>
        <taxon>Eukaryota</taxon>
        <taxon>Metazoa</taxon>
        <taxon>Ecdysozoa</taxon>
        <taxon>Nematoda</taxon>
        <taxon>Chromadorea</taxon>
        <taxon>Rhabditida</taxon>
        <taxon>Rhabditina</taxon>
        <taxon>Diplogasteromorpha</taxon>
        <taxon>Diplogasteroidea</taxon>
        <taxon>Neodiplogasteridae</taxon>
        <taxon>Pristionchus</taxon>
    </lineage>
</organism>
<dbReference type="SMART" id="SM00533">
    <property type="entry name" value="MUTSd"/>
    <property type="match status" value="1"/>
</dbReference>
<dbReference type="Gene3D" id="1.10.1420.10">
    <property type="match status" value="2"/>
</dbReference>
<dbReference type="GO" id="GO:0006298">
    <property type="term" value="P:mismatch repair"/>
    <property type="evidence" value="ECO:0007669"/>
    <property type="project" value="InterPro"/>
</dbReference>
<dbReference type="SMART" id="SM00534">
    <property type="entry name" value="MUTSac"/>
    <property type="match status" value="1"/>
</dbReference>
<comment type="similarity">
    <text evidence="1">Belongs to the DNA mismatch repair MutS family.</text>
</comment>
<evidence type="ECO:0000313" key="8">
    <source>
        <dbReference type="EMBL" id="GMT17142.1"/>
    </source>
</evidence>
<dbReference type="Pfam" id="PF00488">
    <property type="entry name" value="MutS_V"/>
    <property type="match status" value="1"/>
</dbReference>
<dbReference type="InterPro" id="IPR036678">
    <property type="entry name" value="MutS_con_dom_sf"/>
</dbReference>
<dbReference type="AlphaFoldDB" id="A0AAV5VG76"/>
<feature type="non-terminal residue" evidence="8">
    <location>
        <position position="809"/>
    </location>
</feature>
<keyword evidence="5" id="KW-0469">Meiosis</keyword>
<sequence length="809" mass="89500">SMNSSSGRRFPGVSRTLSSGRSAPRKGKNTSRGGTGGGGGNTSNSVTNAPIIEGRSSSKGKIGLAAIDLTTMDFHLFSFVDSASYASLKTQLQVLEPVEIIVCDSINERHSNAVLHEAMRSACDYATIEAVQRRYFDGARGLEMYRSLRARSDPSLNKKNNFAENDLCLAAFAALVKYIEHIEGFLFASASIRITFHEDDALCVMDAETWENLRVIDRSSGVKGKDLRTIFSIIASGTLTVAGARLLRASLLQPLADDREIAARADAVEEMLEKPYLLERARSLLACAQSIDCILPVIVKTYREKTVLKAEHRIVQLVHLRQTLQLVERLRQLLPNFTVPIIASKAETLLDDRMDEIRSILDETLNLDVMRMNGKKNSMDARNQKIFAIKGGLSTPLDVARKAYEELLRDLHADSRELDECLPDQNVQLAYSASRQFHYVWITQEANRVAVPHNFINIVRNKASLTFSSRHLMRFNDRIEQSVCEIMLESDDVISEAIDSIRPHVEVLYTLIDTLSTLDFLCALVVYATERDTVRPSFGNSIIIKAGRYPLLDVAGKAVVPNDTYLTPSSRFALITGPNMAGKSTYTRQVGALALLAQIGSFIPAEAASLPIFKRISSRVGQNDTLAENLSSFAQEMTGMAAILGVADEKTLVMVDELARSTSVEEGIGISYAIIEELIERKCFVVFTSHFLDLATLDASYAAVENFHFAPQIRQTPAGEVLDPSHTLYRGSYAGPLYGFEVAELAALPPSMIDRARSLAERLHEEWRSGREGEEGEKNEREILRCAHAFRALLLMPRSATTKANLLQV</sequence>
<name>A0AAV5VG76_9BILA</name>
<dbReference type="GO" id="GO:0005634">
    <property type="term" value="C:nucleus"/>
    <property type="evidence" value="ECO:0007669"/>
    <property type="project" value="TreeGrafter"/>
</dbReference>
<evidence type="ECO:0000256" key="4">
    <source>
        <dbReference type="ARBA" id="ARBA00023125"/>
    </source>
</evidence>
<protein>
    <recommendedName>
        <fullName evidence="7">DNA mismatch repair proteins mutS family domain-containing protein</fullName>
    </recommendedName>
</protein>
<dbReference type="InterPro" id="IPR000432">
    <property type="entry name" value="DNA_mismatch_repair_MutS_C"/>
</dbReference>
<evidence type="ECO:0000256" key="6">
    <source>
        <dbReference type="SAM" id="MobiDB-lite"/>
    </source>
</evidence>
<feature type="non-terminal residue" evidence="8">
    <location>
        <position position="1"/>
    </location>
</feature>
<dbReference type="EMBL" id="BTSY01000003">
    <property type="protein sequence ID" value="GMT17142.1"/>
    <property type="molecule type" value="Genomic_DNA"/>
</dbReference>
<dbReference type="Pfam" id="PF05188">
    <property type="entry name" value="MutS_II"/>
    <property type="match status" value="1"/>
</dbReference>
<feature type="domain" description="DNA mismatch repair proteins mutS family" evidence="7">
    <location>
        <begin position="651"/>
        <end position="667"/>
    </location>
</feature>
<evidence type="ECO:0000313" key="9">
    <source>
        <dbReference type="Proteomes" id="UP001432322"/>
    </source>
</evidence>
<dbReference type="PANTHER" id="PTHR11361:SF21">
    <property type="entry name" value="MUTS PROTEIN HOMOLOG 4"/>
    <property type="match status" value="1"/>
</dbReference>
<dbReference type="GO" id="GO:0140664">
    <property type="term" value="F:ATP-dependent DNA damage sensor activity"/>
    <property type="evidence" value="ECO:0007669"/>
    <property type="project" value="InterPro"/>
</dbReference>
<gene>
    <name evidence="8" type="ORF">PFISCL1PPCAC_8439</name>
</gene>
<comment type="caution">
    <text evidence="8">The sequence shown here is derived from an EMBL/GenBank/DDBJ whole genome shotgun (WGS) entry which is preliminary data.</text>
</comment>